<dbReference type="SUPFAM" id="SSF48652">
    <property type="entry name" value="Tetraspanin"/>
    <property type="match status" value="1"/>
</dbReference>
<dbReference type="InterPro" id="IPR000301">
    <property type="entry name" value="Tetraspanin_animals"/>
</dbReference>
<dbReference type="InterPro" id="IPR008952">
    <property type="entry name" value="Tetraspanin_EC2_sf"/>
</dbReference>
<keyword evidence="5 6" id="KW-0472">Membrane</keyword>
<dbReference type="EMBL" id="JAWDGP010005103">
    <property type="protein sequence ID" value="KAK3759601.1"/>
    <property type="molecule type" value="Genomic_DNA"/>
</dbReference>
<feature type="transmembrane region" description="Helical" evidence="6">
    <location>
        <begin position="104"/>
        <end position="128"/>
    </location>
</feature>
<dbReference type="GO" id="GO:0016020">
    <property type="term" value="C:membrane"/>
    <property type="evidence" value="ECO:0007669"/>
    <property type="project" value="UniProtKB-SubCell"/>
</dbReference>
<dbReference type="PIRSF" id="PIRSF002419">
    <property type="entry name" value="Tetraspanin"/>
    <property type="match status" value="1"/>
</dbReference>
<dbReference type="Proteomes" id="UP001283361">
    <property type="component" value="Unassembled WGS sequence"/>
</dbReference>
<dbReference type="InterPro" id="IPR018499">
    <property type="entry name" value="Tetraspanin/Peripherin"/>
</dbReference>
<dbReference type="AlphaFoldDB" id="A0AAE1D6X4"/>
<proteinExistence type="inferred from homology"/>
<keyword evidence="4 6" id="KW-1133">Transmembrane helix</keyword>
<evidence type="ECO:0000256" key="1">
    <source>
        <dbReference type="ARBA" id="ARBA00004141"/>
    </source>
</evidence>
<comment type="similarity">
    <text evidence="2 6">Belongs to the tetraspanin (TM4SF) family.</text>
</comment>
<comment type="subcellular location">
    <subcellularLocation>
        <location evidence="1 6">Membrane</location>
        <topology evidence="1 6">Multi-pass membrane protein</topology>
    </subcellularLocation>
</comment>
<comment type="caution">
    <text evidence="7">The sequence shown here is derived from an EMBL/GenBank/DDBJ whole genome shotgun (WGS) entry which is preliminary data.</text>
</comment>
<protein>
    <recommendedName>
        <fullName evidence="6">Tetraspanin</fullName>
    </recommendedName>
</protein>
<organism evidence="7 8">
    <name type="scientific">Elysia crispata</name>
    <name type="common">lettuce slug</name>
    <dbReference type="NCBI Taxonomy" id="231223"/>
    <lineage>
        <taxon>Eukaryota</taxon>
        <taxon>Metazoa</taxon>
        <taxon>Spiralia</taxon>
        <taxon>Lophotrochozoa</taxon>
        <taxon>Mollusca</taxon>
        <taxon>Gastropoda</taxon>
        <taxon>Heterobranchia</taxon>
        <taxon>Euthyneura</taxon>
        <taxon>Panpulmonata</taxon>
        <taxon>Sacoglossa</taxon>
        <taxon>Placobranchoidea</taxon>
        <taxon>Plakobranchidae</taxon>
        <taxon>Elysia</taxon>
    </lineage>
</organism>
<dbReference type="PANTHER" id="PTHR19282:SF417">
    <property type="entry name" value="TETRASPANIN TSPA-RELATED"/>
    <property type="match status" value="1"/>
</dbReference>
<feature type="transmembrane region" description="Helical" evidence="6">
    <location>
        <begin position="12"/>
        <end position="33"/>
    </location>
</feature>
<gene>
    <name evidence="7" type="ORF">RRG08_007521</name>
</gene>
<evidence type="ECO:0000256" key="5">
    <source>
        <dbReference type="ARBA" id="ARBA00023136"/>
    </source>
</evidence>
<evidence type="ECO:0000256" key="6">
    <source>
        <dbReference type="RuleBase" id="RU361218"/>
    </source>
</evidence>
<dbReference type="Gene3D" id="1.10.1450.10">
    <property type="entry name" value="Tetraspanin"/>
    <property type="match status" value="1"/>
</dbReference>
<feature type="transmembrane region" description="Helical" evidence="6">
    <location>
        <begin position="264"/>
        <end position="289"/>
    </location>
</feature>
<evidence type="ECO:0000256" key="3">
    <source>
        <dbReference type="ARBA" id="ARBA00022692"/>
    </source>
</evidence>
<dbReference type="Pfam" id="PF00335">
    <property type="entry name" value="Tetraspanin"/>
    <property type="match status" value="1"/>
</dbReference>
<accession>A0AAE1D6X4</accession>
<evidence type="ECO:0000256" key="4">
    <source>
        <dbReference type="ARBA" id="ARBA00022989"/>
    </source>
</evidence>
<keyword evidence="8" id="KW-1185">Reference proteome</keyword>
<dbReference type="PANTHER" id="PTHR19282">
    <property type="entry name" value="TETRASPANIN"/>
    <property type="match status" value="1"/>
</dbReference>
<keyword evidence="3 6" id="KW-0812">Transmembrane</keyword>
<dbReference type="PROSITE" id="PS51257">
    <property type="entry name" value="PROKAR_LIPOPROTEIN"/>
    <property type="match status" value="1"/>
</dbReference>
<evidence type="ECO:0000313" key="7">
    <source>
        <dbReference type="EMBL" id="KAK3759601.1"/>
    </source>
</evidence>
<sequence length="309" mass="34086">MGLKCSQCSLLIINSIFALMGLTLFIIGCLIRFGSDTIEEFFADRISGTYSFMRSAGSEGNMDNFDLSEYIATIAYLLIAVGGFFLLVSLLGCCGGIGKIRCFLIFYAMCVCLLILVEIALVILVVGFPSKVRAAMKEPLLESLQREFIGIHSSEPASAGWNFLMVVFRCCGVENSSDFDGANNWDRKYTLPGEPINGTLTVTSPPVTVLLQTPVACCRTIGSFPEVSLPEVNNVTCAIRPNSGNNNMNMGCLDEIINYVKSHYAYILGMAGIVVFSEIIMLLMVVCLLQAIKRRRNFDKELQRMFRDE</sequence>
<feature type="transmembrane region" description="Helical" evidence="6">
    <location>
        <begin position="70"/>
        <end position="92"/>
    </location>
</feature>
<name>A0AAE1D6X4_9GAST</name>
<evidence type="ECO:0000256" key="2">
    <source>
        <dbReference type="ARBA" id="ARBA00006840"/>
    </source>
</evidence>
<reference evidence="7" key="1">
    <citation type="journal article" date="2023" name="G3 (Bethesda)">
        <title>A reference genome for the long-term kleptoplast-retaining sea slug Elysia crispata morphotype clarki.</title>
        <authorList>
            <person name="Eastman K.E."/>
            <person name="Pendleton A.L."/>
            <person name="Shaikh M.A."/>
            <person name="Suttiyut T."/>
            <person name="Ogas R."/>
            <person name="Tomko P."/>
            <person name="Gavelis G."/>
            <person name="Widhalm J.R."/>
            <person name="Wisecaver J.H."/>
        </authorList>
    </citation>
    <scope>NUCLEOTIDE SEQUENCE</scope>
    <source>
        <strain evidence="7">ECLA1</strain>
    </source>
</reference>
<evidence type="ECO:0000313" key="8">
    <source>
        <dbReference type="Proteomes" id="UP001283361"/>
    </source>
</evidence>